<feature type="transmembrane region" description="Helical" evidence="7">
    <location>
        <begin position="173"/>
        <end position="196"/>
    </location>
</feature>
<evidence type="ECO:0000256" key="8">
    <source>
        <dbReference type="SAM" id="MobiDB-lite"/>
    </source>
</evidence>
<feature type="transmembrane region" description="Helical" evidence="7">
    <location>
        <begin position="90"/>
        <end position="116"/>
    </location>
</feature>
<proteinExistence type="inferred from homology"/>
<gene>
    <name evidence="10" type="ORF">E3O32_14065</name>
</gene>
<dbReference type="RefSeq" id="WP_134510532.1">
    <property type="nucleotide sequence ID" value="NZ_SOFM01000044.1"/>
</dbReference>
<evidence type="ECO:0000313" key="10">
    <source>
        <dbReference type="EMBL" id="TFC00835.1"/>
    </source>
</evidence>
<feature type="transmembrane region" description="Helical" evidence="7">
    <location>
        <begin position="128"/>
        <end position="149"/>
    </location>
</feature>
<dbReference type="GO" id="GO:0005886">
    <property type="term" value="C:plasma membrane"/>
    <property type="evidence" value="ECO:0007669"/>
    <property type="project" value="UniProtKB-SubCell"/>
</dbReference>
<dbReference type="PANTHER" id="PTHR30193">
    <property type="entry name" value="ABC TRANSPORTER PERMEASE PROTEIN"/>
    <property type="match status" value="1"/>
</dbReference>
<dbReference type="InterPro" id="IPR000515">
    <property type="entry name" value="MetI-like"/>
</dbReference>
<evidence type="ECO:0000313" key="11">
    <source>
        <dbReference type="Proteomes" id="UP000297643"/>
    </source>
</evidence>
<comment type="caution">
    <text evidence="10">The sequence shown here is derived from an EMBL/GenBank/DDBJ whole genome shotgun (WGS) entry which is preliminary data.</text>
</comment>
<name>A0A4R8W4N3_9MICO</name>
<feature type="transmembrane region" description="Helical" evidence="7">
    <location>
        <begin position="33"/>
        <end position="61"/>
    </location>
</feature>
<dbReference type="PANTHER" id="PTHR30193:SF37">
    <property type="entry name" value="INNER MEMBRANE ABC TRANSPORTER PERMEASE PROTEIN YCJO"/>
    <property type="match status" value="1"/>
</dbReference>
<dbReference type="InterPro" id="IPR051393">
    <property type="entry name" value="ABC_transporter_permease"/>
</dbReference>
<dbReference type="Pfam" id="PF00528">
    <property type="entry name" value="BPD_transp_1"/>
    <property type="match status" value="1"/>
</dbReference>
<feature type="compositionally biased region" description="Polar residues" evidence="8">
    <location>
        <begin position="1"/>
        <end position="11"/>
    </location>
</feature>
<dbReference type="CDD" id="cd06261">
    <property type="entry name" value="TM_PBP2"/>
    <property type="match status" value="1"/>
</dbReference>
<dbReference type="InterPro" id="IPR035906">
    <property type="entry name" value="MetI-like_sf"/>
</dbReference>
<keyword evidence="6 7" id="KW-0472">Membrane</keyword>
<dbReference type="Proteomes" id="UP000297643">
    <property type="component" value="Unassembled WGS sequence"/>
</dbReference>
<evidence type="ECO:0000256" key="3">
    <source>
        <dbReference type="ARBA" id="ARBA00022475"/>
    </source>
</evidence>
<evidence type="ECO:0000256" key="7">
    <source>
        <dbReference type="RuleBase" id="RU363032"/>
    </source>
</evidence>
<keyword evidence="2 7" id="KW-0813">Transport</keyword>
<sequence>MATPVLTRQTSPAAPAGGPRPARRRGLTVTPRAFYWMVVPAVALFALLHTVPVLIGVFYSFTDYAGFGSWDFVGLGNFIALLQDDRVLKAYGFTFGFAIVATVLTNLISLAIAVGLNAKIALQSTFRGIFFIPYVLAILVVGYVFQYFFANSLPVIASGIPVLRDNILTNPDWAWLAIVVLAVWQSCAFAIVLYLAGLQTIPAELYEASALDGARPWRQFRSITFPMISAFFTINMVLSLKGFLQTFDHVVALTNGGPGTSTESITLLIFRGGFQGGEFAYQSANAVIFVIVIMLVSFLQFRVLQRKEADF</sequence>
<feature type="region of interest" description="Disordered" evidence="8">
    <location>
        <begin position="1"/>
        <end position="24"/>
    </location>
</feature>
<dbReference type="SUPFAM" id="SSF161098">
    <property type="entry name" value="MetI-like"/>
    <property type="match status" value="1"/>
</dbReference>
<organism evidence="10 11">
    <name type="scientific">Cryobacterium mannosilyticum</name>
    <dbReference type="NCBI Taxonomy" id="1259190"/>
    <lineage>
        <taxon>Bacteria</taxon>
        <taxon>Bacillati</taxon>
        <taxon>Actinomycetota</taxon>
        <taxon>Actinomycetes</taxon>
        <taxon>Micrococcales</taxon>
        <taxon>Microbacteriaceae</taxon>
        <taxon>Cryobacterium</taxon>
    </lineage>
</organism>
<keyword evidence="3" id="KW-1003">Cell membrane</keyword>
<evidence type="ECO:0000256" key="6">
    <source>
        <dbReference type="ARBA" id="ARBA00023136"/>
    </source>
</evidence>
<evidence type="ECO:0000256" key="2">
    <source>
        <dbReference type="ARBA" id="ARBA00022448"/>
    </source>
</evidence>
<dbReference type="EMBL" id="SOFM01000044">
    <property type="protein sequence ID" value="TFC00835.1"/>
    <property type="molecule type" value="Genomic_DNA"/>
</dbReference>
<reference evidence="10 11" key="1">
    <citation type="submission" date="2019-03" db="EMBL/GenBank/DDBJ databases">
        <title>Genomics of glacier-inhabiting Cryobacterium strains.</title>
        <authorList>
            <person name="Liu Q."/>
            <person name="Xin Y.-H."/>
        </authorList>
    </citation>
    <scope>NUCLEOTIDE SEQUENCE [LARGE SCALE GENOMIC DNA]</scope>
    <source>
        <strain evidence="10 11">RHLT2-21</strain>
    </source>
</reference>
<accession>A0A4R8W4N3</accession>
<keyword evidence="11" id="KW-1185">Reference proteome</keyword>
<evidence type="ECO:0000256" key="5">
    <source>
        <dbReference type="ARBA" id="ARBA00022989"/>
    </source>
</evidence>
<dbReference type="Gene3D" id="1.10.3720.10">
    <property type="entry name" value="MetI-like"/>
    <property type="match status" value="1"/>
</dbReference>
<protein>
    <submittedName>
        <fullName evidence="10">Sugar ABC transporter permease</fullName>
    </submittedName>
</protein>
<keyword evidence="5 7" id="KW-1133">Transmembrane helix</keyword>
<comment type="similarity">
    <text evidence="7">Belongs to the binding-protein-dependent transport system permease family.</text>
</comment>
<dbReference type="GO" id="GO:0055085">
    <property type="term" value="P:transmembrane transport"/>
    <property type="evidence" value="ECO:0007669"/>
    <property type="project" value="InterPro"/>
</dbReference>
<keyword evidence="4 7" id="KW-0812">Transmembrane</keyword>
<feature type="transmembrane region" description="Helical" evidence="7">
    <location>
        <begin position="223"/>
        <end position="244"/>
    </location>
</feature>
<evidence type="ECO:0000256" key="1">
    <source>
        <dbReference type="ARBA" id="ARBA00004651"/>
    </source>
</evidence>
<comment type="subcellular location">
    <subcellularLocation>
        <location evidence="1 7">Cell membrane</location>
        <topology evidence="1 7">Multi-pass membrane protein</topology>
    </subcellularLocation>
</comment>
<feature type="domain" description="ABC transmembrane type-1" evidence="9">
    <location>
        <begin position="91"/>
        <end position="300"/>
    </location>
</feature>
<dbReference type="AlphaFoldDB" id="A0A4R8W4N3"/>
<dbReference type="PROSITE" id="PS50928">
    <property type="entry name" value="ABC_TM1"/>
    <property type="match status" value="1"/>
</dbReference>
<evidence type="ECO:0000259" key="9">
    <source>
        <dbReference type="PROSITE" id="PS50928"/>
    </source>
</evidence>
<feature type="transmembrane region" description="Helical" evidence="7">
    <location>
        <begin position="279"/>
        <end position="299"/>
    </location>
</feature>
<evidence type="ECO:0000256" key="4">
    <source>
        <dbReference type="ARBA" id="ARBA00022692"/>
    </source>
</evidence>